<keyword evidence="1" id="KW-0175">Coiled coil</keyword>
<evidence type="ECO:0000259" key="4">
    <source>
        <dbReference type="Pfam" id="PF25917"/>
    </source>
</evidence>
<dbReference type="Gene3D" id="2.40.420.20">
    <property type="match status" value="1"/>
</dbReference>
<evidence type="ECO:0000256" key="1">
    <source>
        <dbReference type="SAM" id="Coils"/>
    </source>
</evidence>
<dbReference type="Pfam" id="PF25917">
    <property type="entry name" value="BSH_RND"/>
    <property type="match status" value="1"/>
</dbReference>
<dbReference type="InterPro" id="IPR058624">
    <property type="entry name" value="MdtA-like_HH"/>
</dbReference>
<keyword evidence="2" id="KW-0812">Transmembrane</keyword>
<dbReference type="Gene3D" id="2.40.50.100">
    <property type="match status" value="1"/>
</dbReference>
<evidence type="ECO:0000256" key="2">
    <source>
        <dbReference type="SAM" id="Phobius"/>
    </source>
</evidence>
<evidence type="ECO:0000259" key="5">
    <source>
        <dbReference type="Pfam" id="PF25954"/>
    </source>
</evidence>
<keyword evidence="2" id="KW-1133">Transmembrane helix</keyword>
<feature type="domain" description="CusB-like beta-barrel" evidence="5">
    <location>
        <begin position="250"/>
        <end position="322"/>
    </location>
</feature>
<proteinExistence type="predicted"/>
<dbReference type="Gene3D" id="1.10.287.470">
    <property type="entry name" value="Helix hairpin bin"/>
    <property type="match status" value="1"/>
</dbReference>
<dbReference type="GO" id="GO:1990281">
    <property type="term" value="C:efflux pump complex"/>
    <property type="evidence" value="ECO:0007669"/>
    <property type="project" value="TreeGrafter"/>
</dbReference>
<feature type="transmembrane region" description="Helical" evidence="2">
    <location>
        <begin position="29"/>
        <end position="48"/>
    </location>
</feature>
<reference evidence="6" key="1">
    <citation type="submission" date="2019-03" db="EMBL/GenBank/DDBJ databases">
        <authorList>
            <person name="Hao L."/>
        </authorList>
    </citation>
    <scope>NUCLEOTIDE SEQUENCE</scope>
</reference>
<dbReference type="PANTHER" id="PTHR30469">
    <property type="entry name" value="MULTIDRUG RESISTANCE PROTEIN MDTA"/>
    <property type="match status" value="1"/>
</dbReference>
<dbReference type="PANTHER" id="PTHR30469:SF33">
    <property type="entry name" value="SLR1207 PROTEIN"/>
    <property type="match status" value="1"/>
</dbReference>
<feature type="domain" description="Multidrug resistance protein MdtA-like alpha-helical hairpin" evidence="3">
    <location>
        <begin position="132"/>
        <end position="205"/>
    </location>
</feature>
<dbReference type="AlphaFoldDB" id="A0A485LWX5"/>
<sequence length="402" mass="43530">MTSEVFPEDRAEKPATEKAGRRKIQPMDWAMMASILVILGIFVYTSVFTREFKVDVVSVALQYPYQTYTRYTAAGTVVAKRRAEVAAKVPGQLVEFAVGEGALVEKGQVIARIESADAVARKDQAEARHRLAVATLEQAREDLAEERFNLARYKKLYEMGSVSRSEYKAAEAGHRKAVSALNAAEALMKAEAAALRSAEITLDNTQIRAPFSGMVLKFNADIGDMVTPPGPVGSTDSSIATIADVSELSVEVEVPESVIREIHNGQSCIVETGGLPDVHFTGEVTAAPPPGEKIQSKSLVKVRILESDLRIRPDMAARVSFLSRPLSEGDDVPRILVHSSVIVTDQGGPAVYLVRDERAVLRSVLTGARFHDRVEILGGVSVGDRLIVNPPKGIKNGSRLAL</sequence>
<dbReference type="GO" id="GO:0015562">
    <property type="term" value="F:efflux transmembrane transporter activity"/>
    <property type="evidence" value="ECO:0007669"/>
    <property type="project" value="TreeGrafter"/>
</dbReference>
<keyword evidence="2" id="KW-0472">Membrane</keyword>
<dbReference type="Pfam" id="PF25954">
    <property type="entry name" value="Beta-barrel_RND_2"/>
    <property type="match status" value="1"/>
</dbReference>
<dbReference type="InterPro" id="IPR058625">
    <property type="entry name" value="MdtA-like_BSH"/>
</dbReference>
<feature type="coiled-coil region" evidence="1">
    <location>
        <begin position="122"/>
        <end position="156"/>
    </location>
</feature>
<name>A0A485LWX5_9ZZZZ</name>
<feature type="domain" description="Multidrug resistance protein MdtA-like barrel-sandwich hybrid" evidence="4">
    <location>
        <begin position="81"/>
        <end position="227"/>
    </location>
</feature>
<protein>
    <submittedName>
        <fullName evidence="6">Macrolide export protein MacA</fullName>
    </submittedName>
</protein>
<accession>A0A485LWX5</accession>
<dbReference type="EMBL" id="CAADRM010000046">
    <property type="protein sequence ID" value="VFU12548.1"/>
    <property type="molecule type" value="Genomic_DNA"/>
</dbReference>
<gene>
    <name evidence="6" type="primary">macA</name>
    <name evidence="6" type="ORF">SCFA_140033</name>
</gene>
<evidence type="ECO:0000313" key="6">
    <source>
        <dbReference type="EMBL" id="VFU12548.1"/>
    </source>
</evidence>
<dbReference type="InterPro" id="IPR006143">
    <property type="entry name" value="RND_pump_MFP"/>
</dbReference>
<dbReference type="NCBIfam" id="TIGR01730">
    <property type="entry name" value="RND_mfp"/>
    <property type="match status" value="1"/>
</dbReference>
<dbReference type="Pfam" id="PF25876">
    <property type="entry name" value="HH_MFP_RND"/>
    <property type="match status" value="1"/>
</dbReference>
<evidence type="ECO:0000259" key="3">
    <source>
        <dbReference type="Pfam" id="PF25876"/>
    </source>
</evidence>
<dbReference type="InterPro" id="IPR058792">
    <property type="entry name" value="Beta-barrel_RND_2"/>
</dbReference>
<dbReference type="Gene3D" id="2.40.30.170">
    <property type="match status" value="1"/>
</dbReference>
<organism evidence="6">
    <name type="scientific">anaerobic digester metagenome</name>
    <dbReference type="NCBI Taxonomy" id="1263854"/>
    <lineage>
        <taxon>unclassified sequences</taxon>
        <taxon>metagenomes</taxon>
        <taxon>ecological metagenomes</taxon>
    </lineage>
</organism>
<dbReference type="SUPFAM" id="SSF111369">
    <property type="entry name" value="HlyD-like secretion proteins"/>
    <property type="match status" value="1"/>
</dbReference>